<keyword evidence="4" id="KW-0472">Membrane</keyword>
<dbReference type="Pfam" id="PF01124">
    <property type="entry name" value="MAPEG"/>
    <property type="match status" value="1"/>
</dbReference>
<protein>
    <submittedName>
        <fullName evidence="5">MAPEG family protein</fullName>
    </submittedName>
</protein>
<dbReference type="GO" id="GO:0016020">
    <property type="term" value="C:membrane"/>
    <property type="evidence" value="ECO:0007669"/>
    <property type="project" value="UniProtKB-SubCell"/>
</dbReference>
<name>A0A8J7IEM2_9NOST</name>
<evidence type="ECO:0000256" key="1">
    <source>
        <dbReference type="ARBA" id="ARBA00004370"/>
    </source>
</evidence>
<evidence type="ECO:0000313" key="6">
    <source>
        <dbReference type="Proteomes" id="UP000662314"/>
    </source>
</evidence>
<evidence type="ECO:0000313" key="5">
    <source>
        <dbReference type="EMBL" id="MBH8575642.1"/>
    </source>
</evidence>
<dbReference type="Proteomes" id="UP000662314">
    <property type="component" value="Unassembled WGS sequence"/>
</dbReference>
<dbReference type="InterPro" id="IPR023352">
    <property type="entry name" value="MAPEG-like_dom_sf"/>
</dbReference>
<sequence>MTPDLICLLILALWSIPLNHIPALARVAYSDISWGMGNREKMPEVPPWVERADRAQRNHHDNLTTIAVVILITQVTGQSDNVTAIASVIVVVLRIPLFCHFPE</sequence>
<evidence type="ECO:0000256" key="2">
    <source>
        <dbReference type="ARBA" id="ARBA00022692"/>
    </source>
</evidence>
<reference evidence="5 6" key="1">
    <citation type="journal article" date="2021" name="Int. J. Syst. Evol. Microbiol.">
        <title>Amazonocrinis nigriterrae gen. nov., sp. nov., Atlanticothrix silvestris gen. nov., sp. nov. and Dendronalium phyllosphericum gen. nov., sp. nov., nostocacean cyanobacteria from Brazilian environments.</title>
        <authorList>
            <person name="Alvarenga D.O."/>
            <person name="Andreote A.P.D."/>
            <person name="Branco L.H.Z."/>
            <person name="Delbaje E."/>
            <person name="Cruz R.B."/>
            <person name="Varani A.M."/>
            <person name="Fiore M.F."/>
        </authorList>
    </citation>
    <scope>NUCLEOTIDE SEQUENCE [LARGE SCALE GENOMIC DNA]</scope>
    <source>
        <strain evidence="5 6">CENA369</strain>
    </source>
</reference>
<dbReference type="InterPro" id="IPR001129">
    <property type="entry name" value="Membr-assoc_MAPEG"/>
</dbReference>
<gene>
    <name evidence="5" type="ORF">I8752_22055</name>
</gene>
<proteinExistence type="predicted"/>
<keyword evidence="6" id="KW-1185">Reference proteome</keyword>
<dbReference type="RefSeq" id="WP_214434413.1">
    <property type="nucleotide sequence ID" value="NZ_CAWPUQ010000088.1"/>
</dbReference>
<comment type="caution">
    <text evidence="5">The sequence shown here is derived from an EMBL/GenBank/DDBJ whole genome shotgun (WGS) entry which is preliminary data.</text>
</comment>
<evidence type="ECO:0000256" key="3">
    <source>
        <dbReference type="ARBA" id="ARBA00022989"/>
    </source>
</evidence>
<accession>A0A8J7IEM2</accession>
<dbReference type="SUPFAM" id="SSF161084">
    <property type="entry name" value="MAPEG domain-like"/>
    <property type="match status" value="1"/>
</dbReference>
<dbReference type="Gene3D" id="1.20.120.550">
    <property type="entry name" value="Membrane associated eicosanoid/glutathione metabolism-like domain"/>
    <property type="match status" value="1"/>
</dbReference>
<dbReference type="AlphaFoldDB" id="A0A8J7IEM2"/>
<organism evidence="5 6">
    <name type="scientific">Dendronalium phyllosphericum CENA369</name>
    <dbReference type="NCBI Taxonomy" id="1725256"/>
    <lineage>
        <taxon>Bacteria</taxon>
        <taxon>Bacillati</taxon>
        <taxon>Cyanobacteriota</taxon>
        <taxon>Cyanophyceae</taxon>
        <taxon>Nostocales</taxon>
        <taxon>Nostocaceae</taxon>
        <taxon>Dendronalium</taxon>
        <taxon>Dendronalium phyllosphericum</taxon>
    </lineage>
</organism>
<evidence type="ECO:0000256" key="4">
    <source>
        <dbReference type="ARBA" id="ARBA00023136"/>
    </source>
</evidence>
<keyword evidence="3" id="KW-1133">Transmembrane helix</keyword>
<dbReference type="EMBL" id="JAECZA010000178">
    <property type="protein sequence ID" value="MBH8575642.1"/>
    <property type="molecule type" value="Genomic_DNA"/>
</dbReference>
<comment type="subcellular location">
    <subcellularLocation>
        <location evidence="1">Membrane</location>
    </subcellularLocation>
</comment>
<keyword evidence="2" id="KW-0812">Transmembrane</keyword>